<protein>
    <submittedName>
        <fullName evidence="5">MFS transporter</fullName>
    </submittedName>
</protein>
<evidence type="ECO:0000313" key="5">
    <source>
        <dbReference type="EMBL" id="MDI9876130.1"/>
    </source>
</evidence>
<name>A0ABT6Z561_9BACT</name>
<dbReference type="SUPFAM" id="SSF103473">
    <property type="entry name" value="MFS general substrate transporter"/>
    <property type="match status" value="1"/>
</dbReference>
<dbReference type="InterPro" id="IPR036259">
    <property type="entry name" value="MFS_trans_sf"/>
</dbReference>
<evidence type="ECO:0000256" key="4">
    <source>
        <dbReference type="SAM" id="Phobius"/>
    </source>
</evidence>
<feature type="transmembrane region" description="Helical" evidence="4">
    <location>
        <begin position="12"/>
        <end position="33"/>
    </location>
</feature>
<feature type="transmembrane region" description="Helical" evidence="4">
    <location>
        <begin position="137"/>
        <end position="158"/>
    </location>
</feature>
<organism evidence="5 6">
    <name type="scientific">Flectobacillus rivi</name>
    <dbReference type="NCBI Taxonomy" id="2984209"/>
    <lineage>
        <taxon>Bacteria</taxon>
        <taxon>Pseudomonadati</taxon>
        <taxon>Bacteroidota</taxon>
        <taxon>Cytophagia</taxon>
        <taxon>Cytophagales</taxon>
        <taxon>Flectobacillaceae</taxon>
        <taxon>Flectobacillus</taxon>
    </lineage>
</organism>
<reference evidence="5 6" key="1">
    <citation type="submission" date="2023-05" db="EMBL/GenBank/DDBJ databases">
        <title>Novel species of genus Flectobacillus isolated from stream in China.</title>
        <authorList>
            <person name="Lu H."/>
        </authorList>
    </citation>
    <scope>NUCLEOTIDE SEQUENCE [LARGE SCALE GENOMIC DNA]</scope>
    <source>
        <strain evidence="5 6">LFS242W</strain>
    </source>
</reference>
<keyword evidence="6" id="KW-1185">Reference proteome</keyword>
<sequence>MLNFIKNPKTVTPVVVFAQFSGTSLWFAVNAILKDIQPLFPPNNHFLGKMTSAVQLGFVCGTLCYAILAISDRFSPKWVFVISALFGALLNLLTLQSMGNTTLLLSIRFGVGFFLAGVYPVGMKIMSDWHQKGLGKALGYLVGALVLGTSFGHFLAAIQWHFNWQAIIIAASILSSSGALLMAIGITDGPYRQKIGTFSPKAILEAFANPNFKKYAWGYFGHMFELYTFWAFVPVILQHYQSLHHESFSISAWSFGIIGMGILGCICTAELSQQRFTSRQLAYFFLIVSGFCCLLSPFIWQLPFEVFIGLLLIWGFSVVADSPQFSTLISQNAQPAYRASAITIVNSIGFAITVLSIMFLQNLQVLIGVEWLFFPLSLGMVLGLITKKQIPNY</sequence>
<feature type="transmembrane region" description="Helical" evidence="4">
    <location>
        <begin position="341"/>
        <end position="359"/>
    </location>
</feature>
<dbReference type="EMBL" id="JASHIE010000011">
    <property type="protein sequence ID" value="MDI9876130.1"/>
    <property type="molecule type" value="Genomic_DNA"/>
</dbReference>
<feature type="transmembrane region" description="Helical" evidence="4">
    <location>
        <begin position="281"/>
        <end position="300"/>
    </location>
</feature>
<feature type="transmembrane region" description="Helical" evidence="4">
    <location>
        <begin position="164"/>
        <end position="186"/>
    </location>
</feature>
<evidence type="ECO:0000256" key="2">
    <source>
        <dbReference type="ARBA" id="ARBA00022989"/>
    </source>
</evidence>
<feature type="transmembrane region" description="Helical" evidence="4">
    <location>
        <begin position="365"/>
        <end position="385"/>
    </location>
</feature>
<dbReference type="Proteomes" id="UP001225761">
    <property type="component" value="Unassembled WGS sequence"/>
</dbReference>
<feature type="transmembrane region" description="Helical" evidence="4">
    <location>
        <begin position="105"/>
        <end position="125"/>
    </location>
</feature>
<feature type="transmembrane region" description="Helical" evidence="4">
    <location>
        <begin position="78"/>
        <end position="99"/>
    </location>
</feature>
<feature type="transmembrane region" description="Helical" evidence="4">
    <location>
        <begin position="53"/>
        <end position="71"/>
    </location>
</feature>
<evidence type="ECO:0000256" key="3">
    <source>
        <dbReference type="ARBA" id="ARBA00023136"/>
    </source>
</evidence>
<gene>
    <name evidence="5" type="ORF">QM481_16460</name>
</gene>
<evidence type="ECO:0000256" key="1">
    <source>
        <dbReference type="ARBA" id="ARBA00022692"/>
    </source>
</evidence>
<accession>A0ABT6Z561</accession>
<comment type="caution">
    <text evidence="5">The sequence shown here is derived from an EMBL/GenBank/DDBJ whole genome shotgun (WGS) entry which is preliminary data.</text>
</comment>
<keyword evidence="3 4" id="KW-0472">Membrane</keyword>
<feature type="transmembrane region" description="Helical" evidence="4">
    <location>
        <begin position="216"/>
        <end position="236"/>
    </location>
</feature>
<keyword evidence="1 4" id="KW-0812">Transmembrane</keyword>
<dbReference type="Gene3D" id="1.20.1250.20">
    <property type="entry name" value="MFS general substrate transporter like domains"/>
    <property type="match status" value="1"/>
</dbReference>
<dbReference type="RefSeq" id="WP_283382506.1">
    <property type="nucleotide sequence ID" value="NZ_JASHIE010000011.1"/>
</dbReference>
<dbReference type="InterPro" id="IPR011701">
    <property type="entry name" value="MFS"/>
</dbReference>
<feature type="transmembrane region" description="Helical" evidence="4">
    <location>
        <begin position="248"/>
        <end position="269"/>
    </location>
</feature>
<dbReference type="PANTHER" id="PTHR23521">
    <property type="entry name" value="TRANSPORTER MFS SUPERFAMILY"/>
    <property type="match status" value="1"/>
</dbReference>
<proteinExistence type="predicted"/>
<dbReference type="PANTHER" id="PTHR23521:SF3">
    <property type="entry name" value="MFS TRANSPORTER"/>
    <property type="match status" value="1"/>
</dbReference>
<evidence type="ECO:0000313" key="6">
    <source>
        <dbReference type="Proteomes" id="UP001225761"/>
    </source>
</evidence>
<dbReference type="Pfam" id="PF07690">
    <property type="entry name" value="MFS_1"/>
    <property type="match status" value="1"/>
</dbReference>
<feature type="transmembrane region" description="Helical" evidence="4">
    <location>
        <begin position="306"/>
        <end position="329"/>
    </location>
</feature>
<keyword evidence="2 4" id="KW-1133">Transmembrane helix</keyword>